<dbReference type="KEGG" id="gtt:GUITHDRAFT_90665"/>
<dbReference type="PRINTS" id="PR00723">
    <property type="entry name" value="SUBTILISIN"/>
</dbReference>
<reference evidence="7" key="3">
    <citation type="submission" date="2015-06" db="UniProtKB">
        <authorList>
            <consortium name="EnsemblProtists"/>
        </authorList>
    </citation>
    <scope>IDENTIFICATION</scope>
</reference>
<evidence type="ECO:0000313" key="6">
    <source>
        <dbReference type="EMBL" id="EKX33767.1"/>
    </source>
</evidence>
<dbReference type="HOGENOM" id="CLU_011786_1_0_1"/>
<dbReference type="Gene3D" id="3.40.50.200">
    <property type="entry name" value="Peptidase S8/S53 domain"/>
    <property type="match status" value="1"/>
</dbReference>
<dbReference type="Pfam" id="PF00082">
    <property type="entry name" value="Peptidase_S8"/>
    <property type="match status" value="1"/>
</dbReference>
<dbReference type="STRING" id="905079.L1ICH4"/>
<dbReference type="Gene3D" id="2.60.120.380">
    <property type="match status" value="1"/>
</dbReference>
<keyword evidence="1 4" id="KW-0645">Protease</keyword>
<dbReference type="RefSeq" id="XP_005820747.1">
    <property type="nucleotide sequence ID" value="XM_005820690.1"/>
</dbReference>
<dbReference type="AlphaFoldDB" id="L1ICH4"/>
<dbReference type="PaxDb" id="55529-EKX33767"/>
<dbReference type="GeneID" id="17290492"/>
<organism evidence="6">
    <name type="scientific">Guillardia theta (strain CCMP2712)</name>
    <name type="common">Cryptophyte</name>
    <dbReference type="NCBI Taxonomy" id="905079"/>
    <lineage>
        <taxon>Eukaryota</taxon>
        <taxon>Cryptophyceae</taxon>
        <taxon>Pyrenomonadales</taxon>
        <taxon>Geminigeraceae</taxon>
        <taxon>Guillardia</taxon>
    </lineage>
</organism>
<sequence>MSSSLSLYVVRVSDPRAVVASLRSIAAGKYMQYYPHDTYLMALDAAHAEAVHSLRGVEGVFAMPAEAKTASRAAQVRAAAGATATLDVQVAVTNETRGTFASTLMSWQRDLRKVVPPSSFTMRWASTSKVVVVVDVAQEDAVWAWLAEQPLVVCIEERPTFIINNKYASMAVQSNDGTQNKLWSQGLLGSGEIVGCADTGVDYDSCFFQDPNQQVKTCQGLGAPANCVNMNHRKIVSYRYFASTNVGDTSYGHGTHVVGSILGNSLSSDYTVSYNGGAPEAKLSFDDISSDGSSLWLPDDLNTDLFPHAFAVGANLHSNSWGSSTSAYTSTAQEMDQFIFDHDDFLILVAAGNSGPGAGTIGSPATAKNILAVGAGANTLAAYQDYDGYTGTAHDKQRTGLVDFSSRGPTPDGRFKPDIVCPGESIRSAYSDGTLTSFQCSIAEMSGTSMATPTCAGASALVRQYFREGFLSSGARNASAAMAPSASLVKAIMIHAGQPMWYTESSTWRLPPSLPHVSQGFGRVDLESVLYFGPSTPFKLKVHDREVVEDQQTRHFCFLAPSRPSSLVFRASLVWTDPPAPVGSQRTLMHDLNLLVQ</sequence>
<dbReference type="PANTHER" id="PTHR43399:SF5">
    <property type="entry name" value="PEPTIDASE S8 FAMILY WITH PROTEASE-ASSOCIATED DOMAIN"/>
    <property type="match status" value="1"/>
</dbReference>
<feature type="non-terminal residue" evidence="6">
    <location>
        <position position="1"/>
    </location>
</feature>
<feature type="active site" description="Charge relay system" evidence="4">
    <location>
        <position position="449"/>
    </location>
</feature>
<feature type="domain" description="Peptidase S8/S53" evidence="5">
    <location>
        <begin position="189"/>
        <end position="495"/>
    </location>
</feature>
<reference evidence="8" key="2">
    <citation type="submission" date="2012-11" db="EMBL/GenBank/DDBJ databases">
        <authorList>
            <person name="Kuo A."/>
            <person name="Curtis B.A."/>
            <person name="Tanifuji G."/>
            <person name="Burki F."/>
            <person name="Gruber A."/>
            <person name="Irimia M."/>
            <person name="Maruyama S."/>
            <person name="Arias M.C."/>
            <person name="Ball S.G."/>
            <person name="Gile G.H."/>
            <person name="Hirakawa Y."/>
            <person name="Hopkins J.F."/>
            <person name="Rensing S.A."/>
            <person name="Schmutz J."/>
            <person name="Symeonidi A."/>
            <person name="Elias M."/>
            <person name="Eveleigh R.J."/>
            <person name="Herman E.K."/>
            <person name="Klute M.J."/>
            <person name="Nakayama T."/>
            <person name="Obornik M."/>
            <person name="Reyes-Prieto A."/>
            <person name="Armbrust E.V."/>
            <person name="Aves S.J."/>
            <person name="Beiko R.G."/>
            <person name="Coutinho P."/>
            <person name="Dacks J.B."/>
            <person name="Durnford D.G."/>
            <person name="Fast N.M."/>
            <person name="Green B.R."/>
            <person name="Grisdale C."/>
            <person name="Hempe F."/>
            <person name="Henrissat B."/>
            <person name="Hoppner M.P."/>
            <person name="Ishida K.-I."/>
            <person name="Kim E."/>
            <person name="Koreny L."/>
            <person name="Kroth P.G."/>
            <person name="Liu Y."/>
            <person name="Malik S.-B."/>
            <person name="Maier U.G."/>
            <person name="McRose D."/>
            <person name="Mock T."/>
            <person name="Neilson J.A."/>
            <person name="Onodera N.T."/>
            <person name="Poole A.M."/>
            <person name="Pritham E.J."/>
            <person name="Richards T.A."/>
            <person name="Rocap G."/>
            <person name="Roy S.W."/>
            <person name="Sarai C."/>
            <person name="Schaack S."/>
            <person name="Shirato S."/>
            <person name="Slamovits C.H."/>
            <person name="Spencer D.F."/>
            <person name="Suzuki S."/>
            <person name="Worden A.Z."/>
            <person name="Zauner S."/>
            <person name="Barry K."/>
            <person name="Bell C."/>
            <person name="Bharti A.K."/>
            <person name="Crow J.A."/>
            <person name="Grimwood J."/>
            <person name="Kramer R."/>
            <person name="Lindquist E."/>
            <person name="Lucas S."/>
            <person name="Salamov A."/>
            <person name="McFadden G.I."/>
            <person name="Lane C.E."/>
            <person name="Keeling P.J."/>
            <person name="Gray M.W."/>
            <person name="Grigoriev I.V."/>
            <person name="Archibald J.M."/>
        </authorList>
    </citation>
    <scope>NUCLEOTIDE SEQUENCE</scope>
    <source>
        <strain evidence="8">CCMP2712</strain>
    </source>
</reference>
<evidence type="ECO:0000256" key="2">
    <source>
        <dbReference type="ARBA" id="ARBA00022801"/>
    </source>
</evidence>
<dbReference type="InterPro" id="IPR051048">
    <property type="entry name" value="Peptidase_S8/S53_subtilisin"/>
</dbReference>
<proteinExistence type="inferred from homology"/>
<evidence type="ECO:0000313" key="8">
    <source>
        <dbReference type="Proteomes" id="UP000011087"/>
    </source>
</evidence>
<keyword evidence="2 4" id="KW-0378">Hydrolase</keyword>
<evidence type="ECO:0000259" key="5">
    <source>
        <dbReference type="Pfam" id="PF00082"/>
    </source>
</evidence>
<dbReference type="CDD" id="cd04842">
    <property type="entry name" value="Peptidases_S8_Kp43_protease"/>
    <property type="match status" value="1"/>
</dbReference>
<dbReference type="InterPro" id="IPR000209">
    <property type="entry name" value="Peptidase_S8/S53_dom"/>
</dbReference>
<accession>L1ICH4</accession>
<evidence type="ECO:0000256" key="1">
    <source>
        <dbReference type="ARBA" id="ARBA00022670"/>
    </source>
</evidence>
<name>L1ICH4_GUITC</name>
<dbReference type="SUPFAM" id="SSF52743">
    <property type="entry name" value="Subtilisin-like"/>
    <property type="match status" value="1"/>
</dbReference>
<feature type="active site" description="Charge relay system" evidence="4">
    <location>
        <position position="198"/>
    </location>
</feature>
<dbReference type="Proteomes" id="UP000011087">
    <property type="component" value="Unassembled WGS sequence"/>
</dbReference>
<feature type="active site" description="Charge relay system" evidence="4">
    <location>
        <position position="253"/>
    </location>
</feature>
<dbReference type="InterPro" id="IPR036852">
    <property type="entry name" value="Peptidase_S8/S53_dom_sf"/>
</dbReference>
<dbReference type="PANTHER" id="PTHR43399">
    <property type="entry name" value="SUBTILISIN-RELATED"/>
    <property type="match status" value="1"/>
</dbReference>
<dbReference type="OrthoDB" id="10256524at2759"/>
<dbReference type="EMBL" id="JH993130">
    <property type="protein sequence ID" value="EKX33767.1"/>
    <property type="molecule type" value="Genomic_DNA"/>
</dbReference>
<keyword evidence="8" id="KW-1185">Reference proteome</keyword>
<comment type="similarity">
    <text evidence="4">Belongs to the peptidase S8 family.</text>
</comment>
<dbReference type="OMA" id="NTRCVIR"/>
<evidence type="ECO:0000256" key="4">
    <source>
        <dbReference type="PROSITE-ProRule" id="PRU01240"/>
    </source>
</evidence>
<dbReference type="PROSITE" id="PS00138">
    <property type="entry name" value="SUBTILASE_SER"/>
    <property type="match status" value="1"/>
</dbReference>
<dbReference type="GO" id="GO:0006508">
    <property type="term" value="P:proteolysis"/>
    <property type="evidence" value="ECO:0007669"/>
    <property type="project" value="UniProtKB-KW"/>
</dbReference>
<protein>
    <recommendedName>
        <fullName evidence="5">Peptidase S8/S53 domain-containing protein</fullName>
    </recommendedName>
</protein>
<reference evidence="6 8" key="1">
    <citation type="journal article" date="2012" name="Nature">
        <title>Algal genomes reveal evolutionary mosaicism and the fate of nucleomorphs.</title>
        <authorList>
            <consortium name="DOE Joint Genome Institute"/>
            <person name="Curtis B.A."/>
            <person name="Tanifuji G."/>
            <person name="Burki F."/>
            <person name="Gruber A."/>
            <person name="Irimia M."/>
            <person name="Maruyama S."/>
            <person name="Arias M.C."/>
            <person name="Ball S.G."/>
            <person name="Gile G.H."/>
            <person name="Hirakawa Y."/>
            <person name="Hopkins J.F."/>
            <person name="Kuo A."/>
            <person name="Rensing S.A."/>
            <person name="Schmutz J."/>
            <person name="Symeonidi A."/>
            <person name="Elias M."/>
            <person name="Eveleigh R.J."/>
            <person name="Herman E.K."/>
            <person name="Klute M.J."/>
            <person name="Nakayama T."/>
            <person name="Obornik M."/>
            <person name="Reyes-Prieto A."/>
            <person name="Armbrust E.V."/>
            <person name="Aves S.J."/>
            <person name="Beiko R.G."/>
            <person name="Coutinho P."/>
            <person name="Dacks J.B."/>
            <person name="Durnford D.G."/>
            <person name="Fast N.M."/>
            <person name="Green B.R."/>
            <person name="Grisdale C.J."/>
            <person name="Hempel F."/>
            <person name="Henrissat B."/>
            <person name="Hoppner M.P."/>
            <person name="Ishida K."/>
            <person name="Kim E."/>
            <person name="Koreny L."/>
            <person name="Kroth P.G."/>
            <person name="Liu Y."/>
            <person name="Malik S.B."/>
            <person name="Maier U.G."/>
            <person name="McRose D."/>
            <person name="Mock T."/>
            <person name="Neilson J.A."/>
            <person name="Onodera N.T."/>
            <person name="Poole A.M."/>
            <person name="Pritham E.J."/>
            <person name="Richards T.A."/>
            <person name="Rocap G."/>
            <person name="Roy S.W."/>
            <person name="Sarai C."/>
            <person name="Schaack S."/>
            <person name="Shirato S."/>
            <person name="Slamovits C.H."/>
            <person name="Spencer D.F."/>
            <person name="Suzuki S."/>
            <person name="Worden A.Z."/>
            <person name="Zauner S."/>
            <person name="Barry K."/>
            <person name="Bell C."/>
            <person name="Bharti A.K."/>
            <person name="Crow J.A."/>
            <person name="Grimwood J."/>
            <person name="Kramer R."/>
            <person name="Lindquist E."/>
            <person name="Lucas S."/>
            <person name="Salamov A."/>
            <person name="McFadden G.I."/>
            <person name="Lane C.E."/>
            <person name="Keeling P.J."/>
            <person name="Gray M.W."/>
            <person name="Grigoriev I.V."/>
            <person name="Archibald J.M."/>
        </authorList>
    </citation>
    <scope>NUCLEOTIDE SEQUENCE</scope>
    <source>
        <strain evidence="6 8">CCMP2712</strain>
    </source>
</reference>
<dbReference type="InterPro" id="IPR023828">
    <property type="entry name" value="Peptidase_S8_Ser-AS"/>
</dbReference>
<gene>
    <name evidence="6" type="ORF">GUITHDRAFT_90665</name>
</gene>
<keyword evidence="3 4" id="KW-0720">Serine protease</keyword>
<dbReference type="InterPro" id="IPR034058">
    <property type="entry name" value="TagA/B/C/D_pept_dom"/>
</dbReference>
<dbReference type="GO" id="GO:0004252">
    <property type="term" value="F:serine-type endopeptidase activity"/>
    <property type="evidence" value="ECO:0007669"/>
    <property type="project" value="UniProtKB-UniRule"/>
</dbReference>
<evidence type="ECO:0000256" key="3">
    <source>
        <dbReference type="ARBA" id="ARBA00022825"/>
    </source>
</evidence>
<evidence type="ECO:0000313" key="7">
    <source>
        <dbReference type="EnsemblProtists" id="EKX33767"/>
    </source>
</evidence>
<dbReference type="PROSITE" id="PS51892">
    <property type="entry name" value="SUBTILASE"/>
    <property type="match status" value="1"/>
</dbReference>
<dbReference type="InterPro" id="IPR015500">
    <property type="entry name" value="Peptidase_S8_subtilisin-rel"/>
</dbReference>
<dbReference type="EnsemblProtists" id="EKX33767">
    <property type="protein sequence ID" value="EKX33767"/>
    <property type="gene ID" value="GUITHDRAFT_90665"/>
</dbReference>